<dbReference type="PANTHER" id="PTHR35004">
    <property type="entry name" value="TRANSPOSASE RV3428C-RELATED"/>
    <property type="match status" value="1"/>
</dbReference>
<reference evidence="2" key="1">
    <citation type="submission" date="2013-08" db="EMBL/GenBank/DDBJ databases">
        <authorList>
            <person name="Mendez C."/>
            <person name="Richter M."/>
            <person name="Ferrer M."/>
            <person name="Sanchez J."/>
        </authorList>
    </citation>
    <scope>NUCLEOTIDE SEQUENCE</scope>
</reference>
<reference evidence="2" key="2">
    <citation type="journal article" date="2014" name="ISME J.">
        <title>Microbial stratification in low pH oxic and suboxic macroscopic growths along an acid mine drainage.</title>
        <authorList>
            <person name="Mendez-Garcia C."/>
            <person name="Mesa V."/>
            <person name="Sprenger R.R."/>
            <person name="Richter M."/>
            <person name="Diez M.S."/>
            <person name="Solano J."/>
            <person name="Bargiela R."/>
            <person name="Golyshina O.V."/>
            <person name="Manteca A."/>
            <person name="Ramos J.L."/>
            <person name="Gallego J.R."/>
            <person name="Llorente I."/>
            <person name="Martins Dos Santos V.A."/>
            <person name="Jensen O.N."/>
            <person name="Pelaez A.I."/>
            <person name="Sanchez J."/>
            <person name="Ferrer M."/>
        </authorList>
    </citation>
    <scope>NUCLEOTIDE SEQUENCE</scope>
</reference>
<name>T0Y2X5_9ZZZZ</name>
<dbReference type="PROSITE" id="PS50994">
    <property type="entry name" value="INTEGRASE"/>
    <property type="match status" value="1"/>
</dbReference>
<evidence type="ECO:0000313" key="2">
    <source>
        <dbReference type="EMBL" id="EQD26327.1"/>
    </source>
</evidence>
<dbReference type="GO" id="GO:0015074">
    <property type="term" value="P:DNA integration"/>
    <property type="evidence" value="ECO:0007669"/>
    <property type="project" value="InterPro"/>
</dbReference>
<comment type="caution">
    <text evidence="2">The sequence shown here is derived from an EMBL/GenBank/DDBJ whole genome shotgun (WGS) entry which is preliminary data.</text>
</comment>
<dbReference type="InterPro" id="IPR001584">
    <property type="entry name" value="Integrase_cat-core"/>
</dbReference>
<gene>
    <name evidence="2" type="ORF">B1B_19610</name>
</gene>
<evidence type="ECO:0000259" key="1">
    <source>
        <dbReference type="PROSITE" id="PS50994"/>
    </source>
</evidence>
<protein>
    <submittedName>
        <fullName evidence="2">Integrase, catalytic core domain protein</fullName>
    </submittedName>
</protein>
<accession>T0Y2X5</accession>
<dbReference type="EMBL" id="AUZY01013179">
    <property type="protein sequence ID" value="EQD26327.1"/>
    <property type="molecule type" value="Genomic_DNA"/>
</dbReference>
<proteinExistence type="predicted"/>
<sequence>MHQNHEPGEKMFVDFAGDTIPVIIITTGETRMAQIFIAVLGYSNYSYAEAMWKQDTQVTTNAVVNSLEYFQGSPKTIVPDNMKTAVSKP</sequence>
<dbReference type="PANTHER" id="PTHR35004:SF8">
    <property type="entry name" value="TRANSPOSASE RV3428C-RELATED"/>
    <property type="match status" value="1"/>
</dbReference>
<feature type="non-terminal residue" evidence="2">
    <location>
        <position position="89"/>
    </location>
</feature>
<dbReference type="GO" id="GO:0003676">
    <property type="term" value="F:nucleic acid binding"/>
    <property type="evidence" value="ECO:0007669"/>
    <property type="project" value="InterPro"/>
</dbReference>
<dbReference type="InterPro" id="IPR036397">
    <property type="entry name" value="RNaseH_sf"/>
</dbReference>
<organism evidence="2">
    <name type="scientific">mine drainage metagenome</name>
    <dbReference type="NCBI Taxonomy" id="410659"/>
    <lineage>
        <taxon>unclassified sequences</taxon>
        <taxon>metagenomes</taxon>
        <taxon>ecological metagenomes</taxon>
    </lineage>
</organism>
<dbReference type="Gene3D" id="3.30.420.10">
    <property type="entry name" value="Ribonuclease H-like superfamily/Ribonuclease H"/>
    <property type="match status" value="1"/>
</dbReference>
<dbReference type="AlphaFoldDB" id="T0Y2X5"/>
<feature type="domain" description="Integrase catalytic" evidence="1">
    <location>
        <begin position="3"/>
        <end position="89"/>
    </location>
</feature>